<evidence type="ECO:0000256" key="1">
    <source>
        <dbReference type="SAM" id="MobiDB-lite"/>
    </source>
</evidence>
<dbReference type="STRING" id="989370.AOQ71_32930"/>
<dbReference type="OrthoDB" id="8449985at2"/>
<accession>A0A0R3D7B5</accession>
<feature type="region of interest" description="Disordered" evidence="1">
    <location>
        <begin position="141"/>
        <end position="185"/>
    </location>
</feature>
<reference evidence="2 3" key="1">
    <citation type="submission" date="2015-09" db="EMBL/GenBank/DDBJ databases">
        <title>Draft Genome Sequence of Bradyrhizobium manausense Strain BR 3351T, a Novel Symbiotic Nitrogen-Fixing Alphaproteobacterium Isolated from Brazilian Amazon Rain Forest.</title>
        <authorList>
            <person name="De Araujo J.L."/>
            <person name="Zilli J.E."/>
        </authorList>
    </citation>
    <scope>NUCLEOTIDE SEQUENCE [LARGE SCALE GENOMIC DNA]</scope>
    <source>
        <strain evidence="2 3">BR3351</strain>
    </source>
</reference>
<dbReference type="Proteomes" id="UP000051936">
    <property type="component" value="Unassembled WGS sequence"/>
</dbReference>
<evidence type="ECO:0000313" key="3">
    <source>
        <dbReference type="Proteomes" id="UP000051936"/>
    </source>
</evidence>
<proteinExistence type="predicted"/>
<evidence type="ECO:0000313" key="2">
    <source>
        <dbReference type="EMBL" id="KRQ03508.1"/>
    </source>
</evidence>
<dbReference type="AlphaFoldDB" id="A0A0R3D7B5"/>
<gene>
    <name evidence="2" type="ORF">AOQ71_32930</name>
</gene>
<dbReference type="RefSeq" id="WP_057756021.1">
    <property type="nucleotide sequence ID" value="NZ_LJYG01000108.1"/>
</dbReference>
<name>A0A0R3D7B5_9BRAD</name>
<sequence length="372" mass="41005">MNIGRRKPAELALRRLGDDADGDGRLTDAARKLYRKIIASYNWENGYAECSDNFVTHKMDTSLRSVKRGRKLLLETARVSIVRKGGRRGTETWSTRYDLPFGYRGSDEFRLLNGGRHTLDWLATPVTLPFDRPLRRKSQSAKTALPKVPNFPISQSATVAPKPISKEIDIPPPTGSAGPDGPRVGGREVATITSACAGPPPSYAVWRITHAGYVGVKGQSEDDYDTLLAHLRSQRGGKFTLRCHIDSDEYDSLESAMGIDGEPERLVGREVAMSTNREGRKTFCRPRPEPWREFTVVSGESLDDGGAALQAVFHDEGRPEPQRWVLRARDAAALAEACGGEDSAVGARLRFRLMPDDSLEFRLLVASQAEAA</sequence>
<keyword evidence="3" id="KW-1185">Reference proteome</keyword>
<comment type="caution">
    <text evidence="2">The sequence shown here is derived from an EMBL/GenBank/DDBJ whole genome shotgun (WGS) entry which is preliminary data.</text>
</comment>
<protein>
    <submittedName>
        <fullName evidence="2">Uncharacterized protein</fullName>
    </submittedName>
</protein>
<organism evidence="2 3">
    <name type="scientific">Bradyrhizobium manausense</name>
    <dbReference type="NCBI Taxonomy" id="989370"/>
    <lineage>
        <taxon>Bacteria</taxon>
        <taxon>Pseudomonadati</taxon>
        <taxon>Pseudomonadota</taxon>
        <taxon>Alphaproteobacteria</taxon>
        <taxon>Hyphomicrobiales</taxon>
        <taxon>Nitrobacteraceae</taxon>
        <taxon>Bradyrhizobium</taxon>
    </lineage>
</organism>
<dbReference type="EMBL" id="LJYG01000108">
    <property type="protein sequence ID" value="KRQ03508.1"/>
    <property type="molecule type" value="Genomic_DNA"/>
</dbReference>